<dbReference type="EMBL" id="MTBD01000004">
    <property type="protein sequence ID" value="PRP72386.1"/>
    <property type="molecule type" value="Genomic_DNA"/>
</dbReference>
<dbReference type="InterPro" id="IPR045644">
    <property type="entry name" value="DUF6404"/>
</dbReference>
<proteinExistence type="predicted"/>
<evidence type="ECO:0000313" key="2">
    <source>
        <dbReference type="EMBL" id="PRP72386.1"/>
    </source>
</evidence>
<protein>
    <submittedName>
        <fullName evidence="2">Uncharacterized protein</fullName>
    </submittedName>
</protein>
<feature type="transmembrane region" description="Helical" evidence="1">
    <location>
        <begin position="84"/>
        <end position="107"/>
    </location>
</feature>
<sequence>MPIRPAPIKREQALRILAQTGISPSNYAPPLFRLLWRLGSNVPPPHLLPFWQAALVLGAFFGPAWTALVFLFNHMLALPVPGILALLALALLMGCLFGLSMAAYYAYGRRKHHLPTWDSLCGQDESK</sequence>
<dbReference type="RefSeq" id="WP_106075735.1">
    <property type="nucleotide sequence ID" value="NZ_MTBD01000004.1"/>
</dbReference>
<comment type="caution">
    <text evidence="2">The sequence shown here is derived from an EMBL/GenBank/DDBJ whole genome shotgun (WGS) entry which is preliminary data.</text>
</comment>
<keyword evidence="1" id="KW-1133">Transmembrane helix</keyword>
<dbReference type="Proteomes" id="UP000239469">
    <property type="component" value="Unassembled WGS sequence"/>
</dbReference>
<dbReference type="OrthoDB" id="7870117at2"/>
<accession>A0A2S9X9P5</accession>
<evidence type="ECO:0000313" key="3">
    <source>
        <dbReference type="Proteomes" id="UP000239469"/>
    </source>
</evidence>
<name>A0A2S9X9P5_9NEIS</name>
<keyword evidence="1" id="KW-0472">Membrane</keyword>
<gene>
    <name evidence="2" type="ORF">BUE93_02730</name>
</gene>
<organism evidence="2 3">
    <name type="scientific">Chromobacterium amazonense</name>
    <dbReference type="NCBI Taxonomy" id="1382803"/>
    <lineage>
        <taxon>Bacteria</taxon>
        <taxon>Pseudomonadati</taxon>
        <taxon>Pseudomonadota</taxon>
        <taxon>Betaproteobacteria</taxon>
        <taxon>Neisseriales</taxon>
        <taxon>Chromobacteriaceae</taxon>
        <taxon>Chromobacterium</taxon>
    </lineage>
</organism>
<dbReference type="AlphaFoldDB" id="A0A2S9X9P5"/>
<reference evidence="2 3" key="1">
    <citation type="submission" date="2017-01" db="EMBL/GenBank/DDBJ databases">
        <title>New insights into the genetic diversity of Chromobacterium isolated from tropical freshwater lake.</title>
        <authorList>
            <person name="Santos A.B."/>
            <person name="Nascimento A.M."/>
            <person name="Da Silva P.C."/>
        </authorList>
    </citation>
    <scope>NUCLEOTIDE SEQUENCE [LARGE SCALE GENOMIC DNA]</scope>
    <source>
        <strain evidence="2 3">56AF</strain>
    </source>
</reference>
<feature type="transmembrane region" description="Helical" evidence="1">
    <location>
        <begin position="50"/>
        <end position="72"/>
    </location>
</feature>
<evidence type="ECO:0000256" key="1">
    <source>
        <dbReference type="SAM" id="Phobius"/>
    </source>
</evidence>
<dbReference type="Pfam" id="PF19942">
    <property type="entry name" value="DUF6404"/>
    <property type="match status" value="1"/>
</dbReference>
<keyword evidence="1" id="KW-0812">Transmembrane</keyword>